<evidence type="ECO:0000313" key="1">
    <source>
        <dbReference type="EMBL" id="KAJ6829087.1"/>
    </source>
</evidence>
<gene>
    <name evidence="1" type="ORF">M6B38_359775</name>
</gene>
<name>A0AAX6GLA4_IRIPA</name>
<reference evidence="1" key="2">
    <citation type="submission" date="2023-04" db="EMBL/GenBank/DDBJ databases">
        <authorList>
            <person name="Bruccoleri R.E."/>
            <person name="Oakeley E.J."/>
            <person name="Faust A.-M."/>
            <person name="Dessus-Babus S."/>
            <person name="Altorfer M."/>
            <person name="Burckhardt D."/>
            <person name="Oertli M."/>
            <person name="Naumann U."/>
            <person name="Petersen F."/>
            <person name="Wong J."/>
        </authorList>
    </citation>
    <scope>NUCLEOTIDE SEQUENCE</scope>
    <source>
        <strain evidence="1">GSM-AAB239-AS_SAM_17_03QT</strain>
        <tissue evidence="1">Leaf</tissue>
    </source>
</reference>
<dbReference type="EMBL" id="JANAVB010018993">
    <property type="protein sequence ID" value="KAJ6829087.1"/>
    <property type="molecule type" value="Genomic_DNA"/>
</dbReference>
<proteinExistence type="predicted"/>
<sequence>MKTESEIHWTLRHIGESRECIISACFTPNTRGSSQCIPFSQLRRYVSDPSHILDHSEITVGPTLRIEQKPVGILDRREKVLHNRIILLVRVAWSKDSPGDSTWEKEEDMRKQYPYLFPKSGQ</sequence>
<protein>
    <recommendedName>
        <fullName evidence="3">Chromo domain-containing protein</fullName>
    </recommendedName>
</protein>
<evidence type="ECO:0008006" key="3">
    <source>
        <dbReference type="Google" id="ProtNLM"/>
    </source>
</evidence>
<keyword evidence="2" id="KW-1185">Reference proteome</keyword>
<dbReference type="PANTHER" id="PTHR46148">
    <property type="entry name" value="CHROMO DOMAIN-CONTAINING PROTEIN"/>
    <property type="match status" value="1"/>
</dbReference>
<dbReference type="Proteomes" id="UP001140949">
    <property type="component" value="Unassembled WGS sequence"/>
</dbReference>
<accession>A0AAX6GLA4</accession>
<dbReference type="AlphaFoldDB" id="A0AAX6GLA4"/>
<comment type="caution">
    <text evidence="1">The sequence shown here is derived from an EMBL/GenBank/DDBJ whole genome shotgun (WGS) entry which is preliminary data.</text>
</comment>
<organism evidence="1 2">
    <name type="scientific">Iris pallida</name>
    <name type="common">Sweet iris</name>
    <dbReference type="NCBI Taxonomy" id="29817"/>
    <lineage>
        <taxon>Eukaryota</taxon>
        <taxon>Viridiplantae</taxon>
        <taxon>Streptophyta</taxon>
        <taxon>Embryophyta</taxon>
        <taxon>Tracheophyta</taxon>
        <taxon>Spermatophyta</taxon>
        <taxon>Magnoliopsida</taxon>
        <taxon>Liliopsida</taxon>
        <taxon>Asparagales</taxon>
        <taxon>Iridaceae</taxon>
        <taxon>Iridoideae</taxon>
        <taxon>Irideae</taxon>
        <taxon>Iris</taxon>
    </lineage>
</organism>
<dbReference type="PANTHER" id="PTHR46148:SF57">
    <property type="entry name" value="OS12G0499874 PROTEIN"/>
    <property type="match status" value="1"/>
</dbReference>
<evidence type="ECO:0000313" key="2">
    <source>
        <dbReference type="Proteomes" id="UP001140949"/>
    </source>
</evidence>
<reference evidence="1" key="1">
    <citation type="journal article" date="2023" name="GigaByte">
        <title>Genome assembly of the bearded iris, Iris pallida Lam.</title>
        <authorList>
            <person name="Bruccoleri R.E."/>
            <person name="Oakeley E.J."/>
            <person name="Faust A.M.E."/>
            <person name="Altorfer M."/>
            <person name="Dessus-Babus S."/>
            <person name="Burckhardt D."/>
            <person name="Oertli M."/>
            <person name="Naumann U."/>
            <person name="Petersen F."/>
            <person name="Wong J."/>
        </authorList>
    </citation>
    <scope>NUCLEOTIDE SEQUENCE</scope>
    <source>
        <strain evidence="1">GSM-AAB239-AS_SAM_17_03QT</strain>
    </source>
</reference>